<sequence length="121" mass="13750">MTLYFRFDLRAQSELLTFLVISHLATRHSTGQWMSVENAVESSLFWPSAKPSDDDVVRRAMLASRALPLAQAIETESSLVLDGCTLASIFDSNLRLDFSSAVSRNIYNRCLDHLLHVKWYL</sequence>
<organism evidence="1 2">
    <name type="scientific">Paraburkholderia bengalensis</name>
    <dbReference type="NCBI Taxonomy" id="2747562"/>
    <lineage>
        <taxon>Bacteria</taxon>
        <taxon>Pseudomonadati</taxon>
        <taxon>Pseudomonadota</taxon>
        <taxon>Betaproteobacteria</taxon>
        <taxon>Burkholderiales</taxon>
        <taxon>Burkholderiaceae</taxon>
        <taxon>Paraburkholderia</taxon>
    </lineage>
</organism>
<evidence type="ECO:0000313" key="1">
    <source>
        <dbReference type="EMBL" id="MEI5999802.1"/>
    </source>
</evidence>
<keyword evidence="2" id="KW-1185">Reference proteome</keyword>
<gene>
    <name evidence="1" type="ORF">H3V53_22120</name>
</gene>
<dbReference type="Proteomes" id="UP001386437">
    <property type="component" value="Unassembled WGS sequence"/>
</dbReference>
<dbReference type="EMBL" id="JACFYJ010000039">
    <property type="protein sequence ID" value="MEI5999802.1"/>
    <property type="molecule type" value="Genomic_DNA"/>
</dbReference>
<name>A0ABU8IWI7_9BURK</name>
<accession>A0ABU8IWI7</accession>
<proteinExistence type="predicted"/>
<protein>
    <submittedName>
        <fullName evidence="1">Uncharacterized protein</fullName>
    </submittedName>
</protein>
<evidence type="ECO:0000313" key="2">
    <source>
        <dbReference type="Proteomes" id="UP001386437"/>
    </source>
</evidence>
<comment type="caution">
    <text evidence="1">The sequence shown here is derived from an EMBL/GenBank/DDBJ whole genome shotgun (WGS) entry which is preliminary data.</text>
</comment>
<reference evidence="1 2" key="1">
    <citation type="journal article" date="2022" name="Arch. Microbiol.">
        <title>Paraburkholderia bengalensis sp. nov. isolated from roots of Oryza sativa, IR64.</title>
        <authorList>
            <person name="Nag P."/>
            <person name="Mondal N."/>
            <person name="Sarkar J."/>
            <person name="Das S."/>
        </authorList>
    </citation>
    <scope>NUCLEOTIDE SEQUENCE [LARGE SCALE GENOMIC DNA]</scope>
    <source>
        <strain evidence="1 2">IR64_4_BI</strain>
    </source>
</reference>